<feature type="non-terminal residue" evidence="1">
    <location>
        <position position="1"/>
    </location>
</feature>
<proteinExistence type="predicted"/>
<reference evidence="1" key="1">
    <citation type="submission" date="2021-06" db="EMBL/GenBank/DDBJ databases">
        <authorList>
            <person name="Kallberg Y."/>
            <person name="Tangrot J."/>
            <person name="Rosling A."/>
        </authorList>
    </citation>
    <scope>NUCLEOTIDE SEQUENCE</scope>
    <source>
        <strain evidence="1">AU212A</strain>
    </source>
</reference>
<dbReference type="EMBL" id="CAJVPM010013678">
    <property type="protein sequence ID" value="CAG8596417.1"/>
    <property type="molecule type" value="Genomic_DNA"/>
</dbReference>
<comment type="caution">
    <text evidence="1">The sequence shown here is derived from an EMBL/GenBank/DDBJ whole genome shotgun (WGS) entry which is preliminary data.</text>
</comment>
<evidence type="ECO:0000313" key="2">
    <source>
        <dbReference type="Proteomes" id="UP000789860"/>
    </source>
</evidence>
<sequence>RLEMDLKDIKNFEYSQFSEPQRIGQGGFAVVYSTVLQGEKYALKSLNNNLVLDDKAIKQIRRELKFLHMTNHPNVIKLYGTSRVIWKILKNEKEKKIENTPLGYVELYEKCQSSSNQRPTLDEISKKLDLLEETTVEFITNNINIAMEGLLEETTDKFITNHITTEDLLKETNIESITNKIATEDLLEETTDEFITNNIFTKDLLEETTAEFITNNIVTDCQQITQPNNAIEDKNTDKHLEGDKDESNDNIRLKEILGRSLVPRLKLASELALVSQLA</sequence>
<accession>A0ACA9MKR6</accession>
<name>A0ACA9MKR6_9GLOM</name>
<protein>
    <submittedName>
        <fullName evidence="1">1789_t:CDS:1</fullName>
    </submittedName>
</protein>
<evidence type="ECO:0000313" key="1">
    <source>
        <dbReference type="EMBL" id="CAG8596417.1"/>
    </source>
</evidence>
<feature type="non-terminal residue" evidence="1">
    <location>
        <position position="278"/>
    </location>
</feature>
<organism evidence="1 2">
    <name type="scientific">Scutellospora calospora</name>
    <dbReference type="NCBI Taxonomy" id="85575"/>
    <lineage>
        <taxon>Eukaryota</taxon>
        <taxon>Fungi</taxon>
        <taxon>Fungi incertae sedis</taxon>
        <taxon>Mucoromycota</taxon>
        <taxon>Glomeromycotina</taxon>
        <taxon>Glomeromycetes</taxon>
        <taxon>Diversisporales</taxon>
        <taxon>Gigasporaceae</taxon>
        <taxon>Scutellospora</taxon>
    </lineage>
</organism>
<gene>
    <name evidence="1" type="ORF">SCALOS_LOCUS6770</name>
</gene>
<keyword evidence="2" id="KW-1185">Reference proteome</keyword>
<dbReference type="Proteomes" id="UP000789860">
    <property type="component" value="Unassembled WGS sequence"/>
</dbReference>